<dbReference type="Pfam" id="PF01575">
    <property type="entry name" value="MaoC_dehydratas"/>
    <property type="match status" value="1"/>
</dbReference>
<evidence type="ECO:0000313" key="4">
    <source>
        <dbReference type="EMBL" id="NEN80452.1"/>
    </source>
</evidence>
<sequence>MRPPAAPAVTAEAVGDDLPDLAVTVRAEAMKPTALLLRDPNPIHLDPAVVRGLGLGDRVINQGPLNVGYLWEMLARWTGDAGLVRSLDVRFTSNAFAGEVLVAGGVIEDVADPADGDRIATCAVWLCAEDGRDVVRGTARVVLPPRPTTPDDGGDPR</sequence>
<reference evidence="4 5" key="1">
    <citation type="journal article" date="2014" name="Int. J. Syst. Evol. Microbiol.">
        <title>Nocardioides zeae sp. nov., isolated from the stem of Zea mays.</title>
        <authorList>
            <person name="Glaeser S.P."/>
            <person name="McInroy J.A."/>
            <person name="Busse H.J."/>
            <person name="Kampfer P."/>
        </authorList>
    </citation>
    <scope>NUCLEOTIDE SEQUENCE [LARGE SCALE GENOMIC DNA]</scope>
    <source>
        <strain evidence="4 5">JCM 30728</strain>
    </source>
</reference>
<comment type="similarity">
    <text evidence="1">Belongs to the enoyl-CoA hydratase/isomerase family.</text>
</comment>
<reference evidence="3" key="3">
    <citation type="submission" date="2023-07" db="EMBL/GenBank/DDBJ databases">
        <title>Functional and genomic diversity of the sorghum phyllosphere microbiome.</title>
        <authorList>
            <person name="Shade A."/>
        </authorList>
    </citation>
    <scope>NUCLEOTIDE SEQUENCE</scope>
    <source>
        <strain evidence="3">SORGH_AS_1067</strain>
    </source>
</reference>
<evidence type="ECO:0000256" key="1">
    <source>
        <dbReference type="ARBA" id="ARBA00005254"/>
    </source>
</evidence>
<name>A0A6P0HP31_9ACTN</name>
<reference evidence="4" key="2">
    <citation type="submission" date="2020-02" db="EMBL/GenBank/DDBJ databases">
        <authorList>
            <person name="Li X.-J."/>
            <person name="Wang C.-M."/>
        </authorList>
    </citation>
    <scope>NUCLEOTIDE SEQUENCE</scope>
    <source>
        <strain evidence="4">JCM 30728</strain>
    </source>
</reference>
<gene>
    <name evidence="4" type="ORF">G3T38_19560</name>
    <name evidence="3" type="ORF">QE405_002675</name>
</gene>
<dbReference type="InterPro" id="IPR029069">
    <property type="entry name" value="HotDog_dom_sf"/>
</dbReference>
<organism evidence="4 5">
    <name type="scientific">Nocardioides zeae</name>
    <dbReference type="NCBI Taxonomy" id="1457234"/>
    <lineage>
        <taxon>Bacteria</taxon>
        <taxon>Bacillati</taxon>
        <taxon>Actinomycetota</taxon>
        <taxon>Actinomycetes</taxon>
        <taxon>Propionibacteriales</taxon>
        <taxon>Nocardioidaceae</taxon>
        <taxon>Nocardioides</taxon>
    </lineage>
</organism>
<feature type="domain" description="MaoC-like" evidence="2">
    <location>
        <begin position="22"/>
        <end position="109"/>
    </location>
</feature>
<dbReference type="EMBL" id="JAUTAN010000001">
    <property type="protein sequence ID" value="MDQ1105391.1"/>
    <property type="molecule type" value="Genomic_DNA"/>
</dbReference>
<dbReference type="SUPFAM" id="SSF54637">
    <property type="entry name" value="Thioesterase/thiol ester dehydrase-isomerase"/>
    <property type="match status" value="1"/>
</dbReference>
<proteinExistence type="inferred from homology"/>
<dbReference type="Proteomes" id="UP001239215">
    <property type="component" value="Unassembled WGS sequence"/>
</dbReference>
<evidence type="ECO:0000313" key="5">
    <source>
        <dbReference type="Proteomes" id="UP000468687"/>
    </source>
</evidence>
<dbReference type="EMBL" id="JAAGXA010000020">
    <property type="protein sequence ID" value="NEN80452.1"/>
    <property type="molecule type" value="Genomic_DNA"/>
</dbReference>
<dbReference type="AlphaFoldDB" id="A0A6P0HP31"/>
<dbReference type="RefSeq" id="WP_163774341.1">
    <property type="nucleotide sequence ID" value="NZ_JAAGXA010000020.1"/>
</dbReference>
<dbReference type="Proteomes" id="UP000468687">
    <property type="component" value="Unassembled WGS sequence"/>
</dbReference>
<keyword evidence="5" id="KW-1185">Reference proteome</keyword>
<dbReference type="InterPro" id="IPR002539">
    <property type="entry name" value="MaoC-like_dom"/>
</dbReference>
<protein>
    <submittedName>
        <fullName evidence="3">Acyl dehydratase</fullName>
    </submittedName>
</protein>
<evidence type="ECO:0000313" key="3">
    <source>
        <dbReference type="EMBL" id="MDQ1105391.1"/>
    </source>
</evidence>
<evidence type="ECO:0000259" key="2">
    <source>
        <dbReference type="Pfam" id="PF01575"/>
    </source>
</evidence>
<comment type="caution">
    <text evidence="4">The sequence shown here is derived from an EMBL/GenBank/DDBJ whole genome shotgun (WGS) entry which is preliminary data.</text>
</comment>
<dbReference type="Gene3D" id="3.10.129.10">
    <property type="entry name" value="Hotdog Thioesterase"/>
    <property type="match status" value="1"/>
</dbReference>
<accession>A0A6P0HP31</accession>